<evidence type="ECO:0000313" key="2">
    <source>
        <dbReference type="EMBL" id="SUV17893.1"/>
    </source>
</evidence>
<dbReference type="RefSeq" id="WP_024361251.1">
    <property type="nucleotide sequence ID" value="NZ_BJNS01000025.1"/>
</dbReference>
<dbReference type="EMBL" id="UFSZ01000001">
    <property type="protein sequence ID" value="SUV17893.1"/>
    <property type="molecule type" value="Genomic_DNA"/>
</dbReference>
<name>A0A2S0K6N6_LYSSH</name>
<gene>
    <name evidence="1" type="ORF">LS41612_08700</name>
    <name evidence="2" type="ORF">NCTC10338_03005</name>
</gene>
<organism evidence="1 3">
    <name type="scientific">Lysinibacillus sphaericus</name>
    <name type="common">Bacillus sphaericus</name>
    <dbReference type="NCBI Taxonomy" id="1421"/>
    <lineage>
        <taxon>Bacteria</taxon>
        <taxon>Bacillati</taxon>
        <taxon>Bacillota</taxon>
        <taxon>Bacilli</taxon>
        <taxon>Bacillales</taxon>
        <taxon>Bacillaceae</taxon>
        <taxon>Lysinibacillus</taxon>
    </lineage>
</organism>
<proteinExistence type="predicted"/>
<dbReference type="AlphaFoldDB" id="A0A2S0K6N6"/>
<dbReference type="Proteomes" id="UP000255295">
    <property type="component" value="Unassembled WGS sequence"/>
</dbReference>
<accession>A0A2S0K6N6</accession>
<dbReference type="Proteomes" id="UP000238825">
    <property type="component" value="Chromosome"/>
</dbReference>
<evidence type="ECO:0000313" key="3">
    <source>
        <dbReference type="Proteomes" id="UP000238825"/>
    </source>
</evidence>
<dbReference type="GeneID" id="48276282"/>
<sequence>MKELMFERLRKVENLEQRQLLKDIVSGVFVNLIDYQEEMNKRLEERIFNEIDDLENKYDIYVTLCAKEDVDPIHDCLFPMLPSDLDKQPIDAATLLDSLNEHKKTVLLTLFLQCDTWQLNQLITEQRLFTGTLLTTDGSVEVKVRLQKNTMYLDEIEKLYPIFHMNGLPWKTINHPFAHKFFDVVLVECPTFNEDTEIINITIDLQEFEQMKHLNMVPLWNIQRHEVKNVGFPIPAIDKVNYEHVLSLRKMGNQHGYLIESDENNVRYVKRSDSELTVVSPQDKSGSWQLLKIAQLEKEKIGKLHYELLSNRRMDRFMHKFASKYSVNVKTKGEIIRLVNSFEIAEKLELVDIKIMEAFQGKSFSYAANPFLINMLGEHSNKKTMLLEFKAKEAKNFISNDILSFLVAEVQRQFFEYKCEGTWL</sequence>
<reference evidence="2 4" key="2">
    <citation type="submission" date="2018-06" db="EMBL/GenBank/DDBJ databases">
        <authorList>
            <consortium name="Pathogen Informatics"/>
            <person name="Doyle S."/>
        </authorList>
    </citation>
    <scope>NUCLEOTIDE SEQUENCE [LARGE SCALE GENOMIC DNA]</scope>
    <source>
        <strain evidence="2 4">NCTC10338</strain>
    </source>
</reference>
<protein>
    <submittedName>
        <fullName evidence="1">Normocyte-binding protein</fullName>
    </submittedName>
</protein>
<evidence type="ECO:0000313" key="1">
    <source>
        <dbReference type="EMBL" id="AVK99035.1"/>
    </source>
</evidence>
<evidence type="ECO:0000313" key="4">
    <source>
        <dbReference type="Proteomes" id="UP000255295"/>
    </source>
</evidence>
<reference evidence="1 3" key="1">
    <citation type="submission" date="2017-03" db="EMBL/GenBank/DDBJ databases">
        <title>The whole genome sequencing and assembly of Lysinibacillus sphaericus DSM 28T strain.</title>
        <authorList>
            <person name="Lee Y.-J."/>
            <person name="Yi H."/>
            <person name="Bahn Y.-S."/>
            <person name="Kim J.F."/>
            <person name="Lee D.-W."/>
        </authorList>
    </citation>
    <scope>NUCLEOTIDE SEQUENCE [LARGE SCALE GENOMIC DNA]</scope>
    <source>
        <strain evidence="1 3">DSM 28</strain>
    </source>
</reference>
<dbReference type="EMBL" id="CP019980">
    <property type="protein sequence ID" value="AVK99035.1"/>
    <property type="molecule type" value="Genomic_DNA"/>
</dbReference>